<protein>
    <submittedName>
        <fullName evidence="5">Uncharacterized protein LOC101240675 isoform X1</fullName>
    </submittedName>
</protein>
<keyword evidence="2" id="KW-0732">Signal</keyword>
<reference evidence="5" key="1">
    <citation type="submission" date="2025-08" db="UniProtKB">
        <authorList>
            <consortium name="RefSeq"/>
        </authorList>
    </citation>
    <scope>IDENTIFICATION</scope>
</reference>
<dbReference type="Pfam" id="PF00188">
    <property type="entry name" value="CAP"/>
    <property type="match status" value="1"/>
</dbReference>
<dbReference type="InterPro" id="IPR014044">
    <property type="entry name" value="CAP_dom"/>
</dbReference>
<keyword evidence="1" id="KW-0175">Coiled coil</keyword>
<feature type="domain" description="SCP" evidence="3">
    <location>
        <begin position="827"/>
        <end position="965"/>
    </location>
</feature>
<dbReference type="Proteomes" id="UP001652625">
    <property type="component" value="Chromosome 03"/>
</dbReference>
<dbReference type="InterPro" id="IPR001283">
    <property type="entry name" value="CRISP-related"/>
</dbReference>
<proteinExistence type="predicted"/>
<evidence type="ECO:0000313" key="5">
    <source>
        <dbReference type="RefSeq" id="XP_065649959.1"/>
    </source>
</evidence>
<organism evidence="4 5">
    <name type="scientific">Hydra vulgaris</name>
    <name type="common">Hydra</name>
    <name type="synonym">Hydra attenuata</name>
    <dbReference type="NCBI Taxonomy" id="6087"/>
    <lineage>
        <taxon>Eukaryota</taxon>
        <taxon>Metazoa</taxon>
        <taxon>Cnidaria</taxon>
        <taxon>Hydrozoa</taxon>
        <taxon>Hydroidolina</taxon>
        <taxon>Anthoathecata</taxon>
        <taxon>Aplanulata</taxon>
        <taxon>Hydridae</taxon>
        <taxon>Hydra</taxon>
    </lineage>
</organism>
<feature type="chain" id="PRO_5045076315" evidence="2">
    <location>
        <begin position="25"/>
        <end position="1000"/>
    </location>
</feature>
<feature type="coiled-coil region" evidence="1">
    <location>
        <begin position="349"/>
        <end position="380"/>
    </location>
</feature>
<dbReference type="GeneID" id="101240675"/>
<dbReference type="PROSITE" id="PS50092">
    <property type="entry name" value="TSP1"/>
    <property type="match status" value="1"/>
</dbReference>
<feature type="signal peptide" evidence="2">
    <location>
        <begin position="1"/>
        <end position="24"/>
    </location>
</feature>
<name>A0ABM4BLK7_HYDVU</name>
<dbReference type="SMART" id="SM00198">
    <property type="entry name" value="SCP"/>
    <property type="match status" value="1"/>
</dbReference>
<evidence type="ECO:0000256" key="2">
    <source>
        <dbReference type="SAM" id="SignalP"/>
    </source>
</evidence>
<dbReference type="SMART" id="SM00209">
    <property type="entry name" value="TSP1"/>
    <property type="match status" value="1"/>
</dbReference>
<dbReference type="SUPFAM" id="SSF55797">
    <property type="entry name" value="PR-1-like"/>
    <property type="match status" value="1"/>
</dbReference>
<dbReference type="InterPro" id="IPR000884">
    <property type="entry name" value="TSP1_rpt"/>
</dbReference>
<evidence type="ECO:0000313" key="4">
    <source>
        <dbReference type="Proteomes" id="UP001652625"/>
    </source>
</evidence>
<sequence>MAKIMMVNIYQYIVVSFLVLLCLAFEASKTKSQSKHNDVLATLHKPKDFESEQNTIRSILPSFIRSIPRSSTNFKGENLSPKPMLKSVFNINRFFRNNNEISKKHLLKSSILKCTKDECEKSKKVDGSKSLIEDDMPNTVLPNPNIYGGFPENDIWGNFELPPPSIIHKLKQQLKAAPFYHKQDYGVNQESTDPGYSYENRAFPEYDFKETPSFLQLMQHNSKSNAPGSTPTFSGSLLTTSDCNPADSSCRHIKLKNCEYFLKLCDMTSKYTKQGEIEKEGPCASKILEMFGCRSIKKGNKLQQATLSHLNSAPIEKLKDPTKLLENKKINDSTIYLSETSADSTLNSVLNIENEINKFMKELKKEKSNHNKESTNVLQQEVAKNTSKVLYNGDVLKNKESKENETNFLNTTDTENLTNSLVNSTDKNDGMFPEDDSGARMFSDWSSWSKCSCLRGSVMRRRNCLLMQCTGATEERKPCYKTQCPRNGTFHLNEINTLETMLNNSSNSVIKGLKNNSSNNSSSDKINYNLTDYELLNNISSLLSAQTSSVNESSAPITMFKPINVNVKSVDKKMENIVNVTSKSAEILASDSARTRSSKKVEEDFIVNSLISRLAPDVAQSQDNYITLPTDINLEFLPAGSNVTKSQENFISTFKNSSGTHSLKNSDDDVVVDKLISQFASKLAQENNVNSPKNIASKYIQFNNSKILTESQHSRAKTNLNSFKNPEQDETTSFIEHSVHNNTETADDIASAIVNLLSKKIAENEFDFLSKNNKLLEAKKRLSYNIKSCDCSNQLIKPCVGPIKHICLEPSKACQNSSCQVHLKITESGNECLSILNGYRKRHGAIGLKWSHDLYIKALDIGRRIAFQKIPSKNLAYLEKPGVNIGYVFHNKSFFKTPCTKTLENWYSQKNNFHYENPKITMNNQEFIQMIWKSSERVGIAQAESLDKTTTYVVAVFDPARNKNSDTQANLKHPSIMPVADIVIDLNTMMKKSTLARANN</sequence>
<dbReference type="PANTHER" id="PTHR10334">
    <property type="entry name" value="CYSTEINE-RICH SECRETORY PROTEIN-RELATED"/>
    <property type="match status" value="1"/>
</dbReference>
<evidence type="ECO:0000256" key="1">
    <source>
        <dbReference type="SAM" id="Coils"/>
    </source>
</evidence>
<dbReference type="InterPro" id="IPR036383">
    <property type="entry name" value="TSP1_rpt_sf"/>
</dbReference>
<dbReference type="RefSeq" id="XP_065649959.1">
    <property type="nucleotide sequence ID" value="XM_065793887.1"/>
</dbReference>
<keyword evidence="4" id="KW-1185">Reference proteome</keyword>
<accession>A0ABM4BLK7</accession>
<dbReference type="InterPro" id="IPR035940">
    <property type="entry name" value="CAP_sf"/>
</dbReference>
<evidence type="ECO:0000259" key="3">
    <source>
        <dbReference type="SMART" id="SM00198"/>
    </source>
</evidence>
<dbReference type="Gene3D" id="2.20.100.10">
    <property type="entry name" value="Thrombospondin type-1 (TSP1) repeat"/>
    <property type="match status" value="1"/>
</dbReference>
<dbReference type="Gene3D" id="3.40.33.10">
    <property type="entry name" value="CAP"/>
    <property type="match status" value="1"/>
</dbReference>
<gene>
    <name evidence="5" type="primary">LOC101240675</name>
</gene>